<dbReference type="GO" id="GO:0015648">
    <property type="term" value="F:lipid-linked peptidoglycan transporter activity"/>
    <property type="evidence" value="ECO:0007669"/>
    <property type="project" value="TreeGrafter"/>
</dbReference>
<keyword evidence="6" id="KW-0808">Transferase</keyword>
<dbReference type="GO" id="GO:0005886">
    <property type="term" value="C:plasma membrane"/>
    <property type="evidence" value="ECO:0007669"/>
    <property type="project" value="UniProtKB-SubCell"/>
</dbReference>
<dbReference type="PANTHER" id="PTHR30474">
    <property type="entry name" value="CELL CYCLE PROTEIN"/>
    <property type="match status" value="1"/>
</dbReference>
<evidence type="ECO:0000256" key="15">
    <source>
        <dbReference type="ARBA" id="ARBA00044770"/>
    </source>
</evidence>
<dbReference type="GO" id="GO:0009252">
    <property type="term" value="P:peptidoglycan biosynthetic process"/>
    <property type="evidence" value="ECO:0007669"/>
    <property type="project" value="UniProtKB-KW"/>
</dbReference>
<evidence type="ECO:0000256" key="7">
    <source>
        <dbReference type="ARBA" id="ARBA00022692"/>
    </source>
</evidence>
<proteinExistence type="predicted"/>
<dbReference type="GO" id="GO:0008955">
    <property type="term" value="F:peptidoglycan glycosyltransferase activity"/>
    <property type="evidence" value="ECO:0007669"/>
    <property type="project" value="UniProtKB-EC"/>
</dbReference>
<evidence type="ECO:0000256" key="10">
    <source>
        <dbReference type="ARBA" id="ARBA00022989"/>
    </source>
</evidence>
<evidence type="ECO:0000256" key="6">
    <source>
        <dbReference type="ARBA" id="ARBA00022679"/>
    </source>
</evidence>
<dbReference type="EC" id="2.4.99.28" evidence="15"/>
<evidence type="ECO:0000256" key="8">
    <source>
        <dbReference type="ARBA" id="ARBA00022960"/>
    </source>
</evidence>
<evidence type="ECO:0000256" key="17">
    <source>
        <dbReference type="SAM" id="Phobius"/>
    </source>
</evidence>
<keyword evidence="3" id="KW-1003">Cell membrane</keyword>
<keyword evidence="13" id="KW-0961">Cell wall biogenesis/degradation</keyword>
<feature type="transmembrane region" description="Helical" evidence="17">
    <location>
        <begin position="302"/>
        <end position="324"/>
    </location>
</feature>
<keyword evidence="9" id="KW-0573">Peptidoglycan synthesis</keyword>
<keyword evidence="8" id="KW-0133">Cell shape</keyword>
<feature type="transmembrane region" description="Helical" evidence="17">
    <location>
        <begin position="368"/>
        <end position="390"/>
    </location>
</feature>
<evidence type="ECO:0000256" key="4">
    <source>
        <dbReference type="ARBA" id="ARBA00022618"/>
    </source>
</evidence>
<comment type="pathway">
    <text evidence="2">Cell wall biogenesis; peptidoglycan biosynthesis.</text>
</comment>
<evidence type="ECO:0000256" key="9">
    <source>
        <dbReference type="ARBA" id="ARBA00022984"/>
    </source>
</evidence>
<dbReference type="GO" id="GO:0051301">
    <property type="term" value="P:cell division"/>
    <property type="evidence" value="ECO:0007669"/>
    <property type="project" value="UniProtKB-KW"/>
</dbReference>
<protein>
    <recommendedName>
        <fullName evidence="15">peptidoglycan glycosyltransferase</fullName>
        <ecNumber evidence="15">2.4.99.28</ecNumber>
    </recommendedName>
    <alternativeName>
        <fullName evidence="14">Peptidoglycan polymerase</fullName>
    </alternativeName>
</protein>
<evidence type="ECO:0000256" key="1">
    <source>
        <dbReference type="ARBA" id="ARBA00004651"/>
    </source>
</evidence>
<keyword evidence="7 17" id="KW-0812">Transmembrane</keyword>
<gene>
    <name evidence="18" type="ORF">UFOPK1726_01108</name>
</gene>
<evidence type="ECO:0000256" key="3">
    <source>
        <dbReference type="ARBA" id="ARBA00022475"/>
    </source>
</evidence>
<feature type="transmembrane region" description="Helical" evidence="17">
    <location>
        <begin position="104"/>
        <end position="123"/>
    </location>
</feature>
<dbReference type="EMBL" id="CAEZTT010000158">
    <property type="protein sequence ID" value="CAB4584027.1"/>
    <property type="molecule type" value="Genomic_DNA"/>
</dbReference>
<keyword evidence="12" id="KW-0131">Cell cycle</keyword>
<evidence type="ECO:0000256" key="13">
    <source>
        <dbReference type="ARBA" id="ARBA00023316"/>
    </source>
</evidence>
<dbReference type="InterPro" id="IPR001182">
    <property type="entry name" value="FtsW/RodA"/>
</dbReference>
<evidence type="ECO:0000313" key="18">
    <source>
        <dbReference type="EMBL" id="CAB4584027.1"/>
    </source>
</evidence>
<keyword evidence="11 17" id="KW-0472">Membrane</keyword>
<feature type="transmembrane region" description="Helical" evidence="17">
    <location>
        <begin position="39"/>
        <end position="61"/>
    </location>
</feature>
<sequence length="406" mass="43315">MLLKVGVKPVETMAMEKHASPVPAQSQPRLAPAQASFQLIRGSSMLLLFIGLIMVLSSSFYESKLVYGSEFAIFIRQAFYAMLGAIALIALAKMDLAVLRRLTPLLMASVIFLLLLVFVPGLGSTVGGQTNWLDFGFGIRLQPSEFAKFALIVFGAHQLANRKHLLGNASKYVSPVIISTGLVLLLIVIAGDVGNAVIIGISIAIMLFVANAPMRYFVSAGLIGIGLIGILAYSRPYRMQRITSWLNPEADPEGVGFQAMHAKFALASGGFFGQGLGASREKWGTLPEAHTDFIFAVIGEELGLLGALTILVLFMILCISIISLGRHTDSDFIRYVCAGSVGWIGGQAMINIGAVLGVLPIMGVPLPLVSTGGSALIPTLAMIGLLLAFAQKEISRSMKFESTVKK</sequence>
<dbReference type="PANTHER" id="PTHR30474:SF2">
    <property type="entry name" value="PEPTIDOGLYCAN GLYCOSYLTRANSFERASE FTSW-RELATED"/>
    <property type="match status" value="1"/>
</dbReference>
<feature type="transmembrane region" description="Helical" evidence="17">
    <location>
        <begin position="216"/>
        <end position="234"/>
    </location>
</feature>
<feature type="transmembrane region" description="Helical" evidence="17">
    <location>
        <begin position="176"/>
        <end position="209"/>
    </location>
</feature>
<dbReference type="GO" id="GO:0071555">
    <property type="term" value="P:cell wall organization"/>
    <property type="evidence" value="ECO:0007669"/>
    <property type="project" value="UniProtKB-KW"/>
</dbReference>
<evidence type="ECO:0000256" key="2">
    <source>
        <dbReference type="ARBA" id="ARBA00004752"/>
    </source>
</evidence>
<dbReference type="Pfam" id="PF01098">
    <property type="entry name" value="FTSW_RODA_SPOVE"/>
    <property type="match status" value="1"/>
</dbReference>
<comment type="subcellular location">
    <subcellularLocation>
        <location evidence="1">Cell membrane</location>
        <topology evidence="1">Multi-pass membrane protein</topology>
    </subcellularLocation>
</comment>
<reference evidence="18" key="1">
    <citation type="submission" date="2020-05" db="EMBL/GenBank/DDBJ databases">
        <authorList>
            <person name="Chiriac C."/>
            <person name="Salcher M."/>
            <person name="Ghai R."/>
            <person name="Kavagutti S V."/>
        </authorList>
    </citation>
    <scope>NUCLEOTIDE SEQUENCE</scope>
</reference>
<evidence type="ECO:0000256" key="14">
    <source>
        <dbReference type="ARBA" id="ARBA00032370"/>
    </source>
</evidence>
<accession>A0A6J6F6U8</accession>
<evidence type="ECO:0000256" key="16">
    <source>
        <dbReference type="ARBA" id="ARBA00049902"/>
    </source>
</evidence>
<dbReference type="GO" id="GO:0008360">
    <property type="term" value="P:regulation of cell shape"/>
    <property type="evidence" value="ECO:0007669"/>
    <property type="project" value="UniProtKB-KW"/>
</dbReference>
<comment type="catalytic activity">
    <reaction evidence="16">
        <text>[GlcNAc-(1-&gt;4)-Mur2Ac(oyl-L-Ala-gamma-D-Glu-L-Lys-D-Ala-D-Ala)](n)-di-trans,octa-cis-undecaprenyl diphosphate + beta-D-GlcNAc-(1-&gt;4)-Mur2Ac(oyl-L-Ala-gamma-D-Glu-L-Lys-D-Ala-D-Ala)-di-trans,octa-cis-undecaprenyl diphosphate = [GlcNAc-(1-&gt;4)-Mur2Ac(oyl-L-Ala-gamma-D-Glu-L-Lys-D-Ala-D-Ala)](n+1)-di-trans,octa-cis-undecaprenyl diphosphate + di-trans,octa-cis-undecaprenyl diphosphate + H(+)</text>
        <dbReference type="Rhea" id="RHEA:23708"/>
        <dbReference type="Rhea" id="RHEA-COMP:9602"/>
        <dbReference type="Rhea" id="RHEA-COMP:9603"/>
        <dbReference type="ChEBI" id="CHEBI:15378"/>
        <dbReference type="ChEBI" id="CHEBI:58405"/>
        <dbReference type="ChEBI" id="CHEBI:60033"/>
        <dbReference type="ChEBI" id="CHEBI:78435"/>
        <dbReference type="EC" id="2.4.99.28"/>
    </reaction>
</comment>
<name>A0A6J6F6U8_9ZZZZ</name>
<feature type="transmembrane region" description="Helical" evidence="17">
    <location>
        <begin position="336"/>
        <end position="362"/>
    </location>
</feature>
<dbReference type="AlphaFoldDB" id="A0A6J6F6U8"/>
<keyword evidence="10 17" id="KW-1133">Transmembrane helix</keyword>
<evidence type="ECO:0000256" key="5">
    <source>
        <dbReference type="ARBA" id="ARBA00022676"/>
    </source>
</evidence>
<evidence type="ECO:0000256" key="12">
    <source>
        <dbReference type="ARBA" id="ARBA00023306"/>
    </source>
</evidence>
<dbReference type="InterPro" id="IPR013437">
    <property type="entry name" value="FtsW"/>
</dbReference>
<dbReference type="GO" id="GO:0032153">
    <property type="term" value="C:cell division site"/>
    <property type="evidence" value="ECO:0007669"/>
    <property type="project" value="TreeGrafter"/>
</dbReference>
<evidence type="ECO:0000256" key="11">
    <source>
        <dbReference type="ARBA" id="ARBA00023136"/>
    </source>
</evidence>
<organism evidence="18">
    <name type="scientific">freshwater metagenome</name>
    <dbReference type="NCBI Taxonomy" id="449393"/>
    <lineage>
        <taxon>unclassified sequences</taxon>
        <taxon>metagenomes</taxon>
        <taxon>ecological metagenomes</taxon>
    </lineage>
</organism>
<keyword evidence="4" id="KW-0132">Cell division</keyword>
<feature type="transmembrane region" description="Helical" evidence="17">
    <location>
        <begin position="73"/>
        <end position="92"/>
    </location>
</feature>
<keyword evidence="5" id="KW-0328">Glycosyltransferase</keyword>
<dbReference type="NCBIfam" id="TIGR02614">
    <property type="entry name" value="ftsW"/>
    <property type="match status" value="1"/>
</dbReference>